<feature type="region of interest" description="Disordered" evidence="1">
    <location>
        <begin position="438"/>
        <end position="463"/>
    </location>
</feature>
<feature type="domain" description="BTB" evidence="2">
    <location>
        <begin position="31"/>
        <end position="98"/>
    </location>
</feature>
<organism evidence="3">
    <name type="scientific">Darwinula stevensoni</name>
    <dbReference type="NCBI Taxonomy" id="69355"/>
    <lineage>
        <taxon>Eukaryota</taxon>
        <taxon>Metazoa</taxon>
        <taxon>Ecdysozoa</taxon>
        <taxon>Arthropoda</taxon>
        <taxon>Crustacea</taxon>
        <taxon>Oligostraca</taxon>
        <taxon>Ostracoda</taxon>
        <taxon>Podocopa</taxon>
        <taxon>Podocopida</taxon>
        <taxon>Darwinulocopina</taxon>
        <taxon>Darwinuloidea</taxon>
        <taxon>Darwinulidae</taxon>
        <taxon>Darwinula</taxon>
    </lineage>
</organism>
<feature type="region of interest" description="Disordered" evidence="1">
    <location>
        <begin position="501"/>
        <end position="597"/>
    </location>
</feature>
<evidence type="ECO:0000313" key="4">
    <source>
        <dbReference type="Proteomes" id="UP000677054"/>
    </source>
</evidence>
<keyword evidence="4" id="KW-1185">Reference proteome</keyword>
<dbReference type="InterPro" id="IPR000210">
    <property type="entry name" value="BTB/POZ_dom"/>
</dbReference>
<gene>
    <name evidence="3" type="ORF">DSTB1V02_LOCUS5997</name>
</gene>
<dbReference type="EMBL" id="CAJPEV010001051">
    <property type="protein sequence ID" value="CAG0890394.1"/>
    <property type="molecule type" value="Genomic_DNA"/>
</dbReference>
<dbReference type="SUPFAM" id="SSF54695">
    <property type="entry name" value="POZ domain"/>
    <property type="match status" value="1"/>
</dbReference>
<evidence type="ECO:0000313" key="3">
    <source>
        <dbReference type="EMBL" id="CAD7246140.1"/>
    </source>
</evidence>
<evidence type="ECO:0000256" key="1">
    <source>
        <dbReference type="SAM" id="MobiDB-lite"/>
    </source>
</evidence>
<dbReference type="EMBL" id="LR900568">
    <property type="protein sequence ID" value="CAD7246140.1"/>
    <property type="molecule type" value="Genomic_DNA"/>
</dbReference>
<protein>
    <recommendedName>
        <fullName evidence="2">BTB domain-containing protein</fullName>
    </recommendedName>
</protein>
<reference evidence="3" key="1">
    <citation type="submission" date="2020-11" db="EMBL/GenBank/DDBJ databases">
        <authorList>
            <person name="Tran Van P."/>
        </authorList>
    </citation>
    <scope>NUCLEOTIDE SEQUENCE</scope>
</reference>
<accession>A0A7R9A4N8</accession>
<proteinExistence type="predicted"/>
<dbReference type="Pfam" id="PF00651">
    <property type="entry name" value="BTB"/>
    <property type="match status" value="1"/>
</dbReference>
<sequence>MECVRTLHKRKMSAHLKEQYSYTCVSFPHMEGISIFSSDGELFRANAALLAVFSAYLRKELIRHHVKSDIVVCLPDIASGPLSCILQFIHSGQMEVEQRQLWDVFDAAQALGIEGFPYSAFLSESPSDKVPEDGMQMETETQELCDETLEHEVPQRPVSNCSSSSNVVDVENCLGTSRVELNELVPNTISAEKQGKNSDHVPACNGVSSSTEASKCSKIPVSLTDNVTSMYKETELNQTELGSDILESQLNDSVCAKNFQKIDHKNPTVATEDTINKVKDDVESGVVLDGGLETSIVDLNELANISVGTEKIKEDRVYDPVSNCGVTSCLDVSDCKISIPMTEKETLNSEKTEMDQTKFTPDILTPQLNHSICTEDSQEIGLNNSMIPAGDEAHKDISDTPQLVVASAEAKSGPEDDEVHVGDGRRKINSELVIHAPENMGNDECGESEKATLESEEANPTEETKDIAVYGGDKENVINQGLSPVIQQRSNDSIVLPVIDKVNGKDPANHVEGSLHQSGGSPTTIGEEGEDRINQEETSLNHESQGRHWKGRKREQLSHSASRSPRAQKMPRQSGPITRNSSRSTRPVTRSSHVTKK</sequence>
<dbReference type="AlphaFoldDB" id="A0A7R9A4N8"/>
<feature type="compositionally biased region" description="Polar residues" evidence="1">
    <location>
        <begin position="515"/>
        <end position="524"/>
    </location>
</feature>
<dbReference type="PROSITE" id="PS50097">
    <property type="entry name" value="BTB"/>
    <property type="match status" value="1"/>
</dbReference>
<feature type="compositionally biased region" description="Low complexity" evidence="1">
    <location>
        <begin position="578"/>
        <end position="597"/>
    </location>
</feature>
<name>A0A7R9A4N8_9CRUS</name>
<dbReference type="InterPro" id="IPR011333">
    <property type="entry name" value="SKP1/BTB/POZ_sf"/>
</dbReference>
<dbReference type="Gene3D" id="3.30.710.10">
    <property type="entry name" value="Potassium Channel Kv1.1, Chain A"/>
    <property type="match status" value="1"/>
</dbReference>
<evidence type="ECO:0000259" key="2">
    <source>
        <dbReference type="PROSITE" id="PS50097"/>
    </source>
</evidence>
<dbReference type="Proteomes" id="UP000677054">
    <property type="component" value="Unassembled WGS sequence"/>
</dbReference>